<evidence type="ECO:0000313" key="2">
    <source>
        <dbReference type="EMBL" id="ODR41535.1"/>
    </source>
</evidence>
<reference evidence="2 4" key="2">
    <citation type="submission" date="2016-08" db="EMBL/GenBank/DDBJ databases">
        <authorList>
            <person name="Seilhamer J.J."/>
        </authorList>
    </citation>
    <scope>NUCLEOTIDE SEQUENCE [LARGE SCALE GENOMIC DNA]</scope>
    <source>
        <strain evidence="2 4">NML150140-1</strain>
    </source>
</reference>
<organism evidence="2 4">
    <name type="scientific">Eisenbergiella tayi</name>
    <dbReference type="NCBI Taxonomy" id="1432052"/>
    <lineage>
        <taxon>Bacteria</taxon>
        <taxon>Bacillati</taxon>
        <taxon>Bacillota</taxon>
        <taxon>Clostridia</taxon>
        <taxon>Lachnospirales</taxon>
        <taxon>Lachnospiraceae</taxon>
        <taxon>Eisenbergiella</taxon>
    </lineage>
</organism>
<dbReference type="EMBL" id="MEHD01000026">
    <property type="protein sequence ID" value="ODR53781.1"/>
    <property type="molecule type" value="Genomic_DNA"/>
</dbReference>
<reference evidence="3 5" key="1">
    <citation type="submission" date="2016-08" db="EMBL/GenBank/DDBJ databases">
        <title>Characterization of Isolates of Eisenbergiella tayi Derived from Blood Cultures, Using Whole Genome Sequencing.</title>
        <authorList>
            <person name="Bernier A.-M."/>
            <person name="Burdz T."/>
            <person name="Wiebe D."/>
            <person name="Bernard K."/>
        </authorList>
    </citation>
    <scope>NUCLEOTIDE SEQUENCE [LARGE SCALE GENOMIC DNA]</scope>
    <source>
        <strain evidence="3 5">NML120146</strain>
    </source>
</reference>
<proteinExistence type="predicted"/>
<feature type="region of interest" description="Disordered" evidence="1">
    <location>
        <begin position="283"/>
        <end position="305"/>
    </location>
</feature>
<evidence type="ECO:0000313" key="3">
    <source>
        <dbReference type="EMBL" id="ODR53781.1"/>
    </source>
</evidence>
<evidence type="ECO:0000313" key="5">
    <source>
        <dbReference type="Proteomes" id="UP000094869"/>
    </source>
</evidence>
<accession>A0A1E3U7C0</accession>
<evidence type="ECO:0000256" key="1">
    <source>
        <dbReference type="SAM" id="MobiDB-lite"/>
    </source>
</evidence>
<sequence>MKQYLRPVFGGGEAGVFFEDFVEVAGVFVAYQGGDFGGGDVGVSQGAFGGLHADLGEVVYGGEAFFFLENSGEVSGVEVEVFGEHFHGNGFAVVFLEEVFCLFGDGLASFGGFGAAGEGYFFFYEGEDFFSVFVGGPEAVVGKVVPAFFGRGVVKADQEFVYVLDQVFEIVDQGVEAVYEGAELFCGILGAFAAELIFKVLPVQAAGELAGVGGGVFHVIYFAVPGQKTVLQGLFALVEEFGGEGTGNGTQPEGDYGAQDIEFHDLGIQGFVYLLLERLQGGRGKEKDSVGGIGARQEAEGGGEPGGEAVGQYAVYVFYAEIAALVVAAHMGGSHDEFPVFVRSE</sequence>
<dbReference type="EMBL" id="MEHA01000040">
    <property type="protein sequence ID" value="ODR41535.1"/>
    <property type="molecule type" value="Genomic_DNA"/>
</dbReference>
<dbReference type="AlphaFoldDB" id="A0A1E3U7C0"/>
<name>A0A1E3U7C0_9FIRM</name>
<keyword evidence="5" id="KW-1185">Reference proteome</keyword>
<protein>
    <submittedName>
        <fullName evidence="2">Uncharacterized protein</fullName>
    </submittedName>
</protein>
<evidence type="ECO:0000313" key="4">
    <source>
        <dbReference type="Proteomes" id="UP000094271"/>
    </source>
</evidence>
<comment type="caution">
    <text evidence="2">The sequence shown here is derived from an EMBL/GenBank/DDBJ whole genome shotgun (WGS) entry which is preliminary data.</text>
</comment>
<gene>
    <name evidence="2" type="ORF">BEI59_32300</name>
    <name evidence="3" type="ORF">BEI63_18510</name>
</gene>
<dbReference type="Proteomes" id="UP000094271">
    <property type="component" value="Unassembled WGS sequence"/>
</dbReference>
<dbReference type="Proteomes" id="UP000094869">
    <property type="component" value="Unassembled WGS sequence"/>
</dbReference>